<proteinExistence type="predicted"/>
<gene>
    <name evidence="1" type="ORF">AV530_005667</name>
</gene>
<name>A0A1V4JMA1_PATFA</name>
<comment type="caution">
    <text evidence="1">The sequence shown here is derived from an EMBL/GenBank/DDBJ whole genome shotgun (WGS) entry which is preliminary data.</text>
</comment>
<keyword evidence="2" id="KW-1185">Reference proteome</keyword>
<accession>A0A1V4JMA1</accession>
<dbReference type="AlphaFoldDB" id="A0A1V4JMA1"/>
<sequence>MSKKEGKYLVLTTQAWLLNAWIFQQYWIPEDVIRARWKNAAPCMQPHLCQTVGSGNRVRCAKGHTHEDREAGNNFKHADHILTSHQCFRVSSKSSFRQKNSQGIYSHKELAQLTTSRIK</sequence>
<evidence type="ECO:0000313" key="1">
    <source>
        <dbReference type="EMBL" id="OPJ73280.1"/>
    </source>
</evidence>
<organism evidence="1 2">
    <name type="scientific">Patagioenas fasciata monilis</name>
    <dbReference type="NCBI Taxonomy" id="372326"/>
    <lineage>
        <taxon>Eukaryota</taxon>
        <taxon>Metazoa</taxon>
        <taxon>Chordata</taxon>
        <taxon>Craniata</taxon>
        <taxon>Vertebrata</taxon>
        <taxon>Euteleostomi</taxon>
        <taxon>Archelosauria</taxon>
        <taxon>Archosauria</taxon>
        <taxon>Dinosauria</taxon>
        <taxon>Saurischia</taxon>
        <taxon>Theropoda</taxon>
        <taxon>Coelurosauria</taxon>
        <taxon>Aves</taxon>
        <taxon>Neognathae</taxon>
        <taxon>Neoaves</taxon>
        <taxon>Columbimorphae</taxon>
        <taxon>Columbiformes</taxon>
        <taxon>Columbidae</taxon>
        <taxon>Patagioenas</taxon>
    </lineage>
</organism>
<protein>
    <submittedName>
        <fullName evidence="1">Uncharacterized protein</fullName>
    </submittedName>
</protein>
<evidence type="ECO:0000313" key="2">
    <source>
        <dbReference type="Proteomes" id="UP000190648"/>
    </source>
</evidence>
<dbReference type="Proteomes" id="UP000190648">
    <property type="component" value="Unassembled WGS sequence"/>
</dbReference>
<dbReference type="EMBL" id="LSYS01006902">
    <property type="protein sequence ID" value="OPJ73280.1"/>
    <property type="molecule type" value="Genomic_DNA"/>
</dbReference>
<reference evidence="1 2" key="1">
    <citation type="submission" date="2016-02" db="EMBL/GenBank/DDBJ databases">
        <title>Band-tailed pigeon sequencing and assembly.</title>
        <authorList>
            <person name="Soares A.E."/>
            <person name="Novak B.J."/>
            <person name="Rice E.S."/>
            <person name="O'Connell B."/>
            <person name="Chang D."/>
            <person name="Weber S."/>
            <person name="Shapiro B."/>
        </authorList>
    </citation>
    <scope>NUCLEOTIDE SEQUENCE [LARGE SCALE GENOMIC DNA]</scope>
    <source>
        <strain evidence="1">BTP2013</strain>
        <tissue evidence="1">Blood</tissue>
    </source>
</reference>